<organism evidence="2 3">
    <name type="scientific">Schizophyllum amplum</name>
    <dbReference type="NCBI Taxonomy" id="97359"/>
    <lineage>
        <taxon>Eukaryota</taxon>
        <taxon>Fungi</taxon>
        <taxon>Dikarya</taxon>
        <taxon>Basidiomycota</taxon>
        <taxon>Agaricomycotina</taxon>
        <taxon>Agaricomycetes</taxon>
        <taxon>Agaricomycetidae</taxon>
        <taxon>Agaricales</taxon>
        <taxon>Schizophyllaceae</taxon>
        <taxon>Schizophyllum</taxon>
    </lineage>
</organism>
<protein>
    <submittedName>
        <fullName evidence="2">Uncharacterized protein</fullName>
    </submittedName>
</protein>
<evidence type="ECO:0000256" key="1">
    <source>
        <dbReference type="SAM" id="MobiDB-lite"/>
    </source>
</evidence>
<dbReference type="Proteomes" id="UP000320762">
    <property type="component" value="Unassembled WGS sequence"/>
</dbReference>
<dbReference type="EMBL" id="VDMD01000011">
    <property type="protein sequence ID" value="TRM62799.1"/>
    <property type="molecule type" value="Genomic_DNA"/>
</dbReference>
<reference evidence="2 3" key="1">
    <citation type="journal article" date="2019" name="New Phytol.">
        <title>Comparative genomics reveals unique wood-decay strategies and fruiting body development in the Schizophyllaceae.</title>
        <authorList>
            <person name="Almasi E."/>
            <person name="Sahu N."/>
            <person name="Krizsan K."/>
            <person name="Balint B."/>
            <person name="Kovacs G.M."/>
            <person name="Kiss B."/>
            <person name="Cseklye J."/>
            <person name="Drula E."/>
            <person name="Henrissat B."/>
            <person name="Nagy I."/>
            <person name="Chovatia M."/>
            <person name="Adam C."/>
            <person name="LaButti K."/>
            <person name="Lipzen A."/>
            <person name="Riley R."/>
            <person name="Grigoriev I.V."/>
            <person name="Nagy L.G."/>
        </authorList>
    </citation>
    <scope>NUCLEOTIDE SEQUENCE [LARGE SCALE GENOMIC DNA]</scope>
    <source>
        <strain evidence="2 3">NL-1724</strain>
    </source>
</reference>
<evidence type="ECO:0000313" key="3">
    <source>
        <dbReference type="Proteomes" id="UP000320762"/>
    </source>
</evidence>
<feature type="compositionally biased region" description="Polar residues" evidence="1">
    <location>
        <begin position="179"/>
        <end position="204"/>
    </location>
</feature>
<feature type="compositionally biased region" description="Basic and acidic residues" evidence="1">
    <location>
        <begin position="54"/>
        <end position="80"/>
    </location>
</feature>
<feature type="compositionally biased region" description="Basic and acidic residues" evidence="1">
    <location>
        <begin position="254"/>
        <end position="269"/>
    </location>
</feature>
<feature type="compositionally biased region" description="Low complexity" evidence="1">
    <location>
        <begin position="123"/>
        <end position="160"/>
    </location>
</feature>
<dbReference type="AlphaFoldDB" id="A0A550CDE9"/>
<accession>A0A550CDE9</accession>
<feature type="compositionally biased region" description="Pro residues" evidence="1">
    <location>
        <begin position="293"/>
        <end position="302"/>
    </location>
</feature>
<name>A0A550CDE9_9AGAR</name>
<keyword evidence="3" id="KW-1185">Reference proteome</keyword>
<feature type="compositionally biased region" description="Low complexity" evidence="1">
    <location>
        <begin position="220"/>
        <end position="239"/>
    </location>
</feature>
<feature type="region of interest" description="Disordered" evidence="1">
    <location>
        <begin position="97"/>
        <end position="302"/>
    </location>
</feature>
<evidence type="ECO:0000313" key="2">
    <source>
        <dbReference type="EMBL" id="TRM62799.1"/>
    </source>
</evidence>
<feature type="compositionally biased region" description="Polar residues" evidence="1">
    <location>
        <begin position="97"/>
        <end position="122"/>
    </location>
</feature>
<proteinExistence type="predicted"/>
<feature type="region of interest" description="Disordered" evidence="1">
    <location>
        <begin position="41"/>
        <end position="80"/>
    </location>
</feature>
<gene>
    <name evidence="2" type="ORF">BD626DRAFT_41113</name>
</gene>
<sequence>MRCERGAADTTRCAPCAEARSSVALIVRARLTSDAYPQLTPFAPPDAAMLNDVGEDRPAPVDERLSSRVDAQKTDKSEKRRSWKVLYRTIGASIGQLTNQRSKADASPQQNQRPTLTSSQTEPALSPSRASSPSRSSSPLRLSLSLSRATSLSSRPTSPSHISLPETSPRLYNARTESRTSLPENTLLRLSSNKSHPQQSSEAQPSARLASDKASHPSDKAAPPSEKASPPSDEAAPPSDKVPPLSDEAPPPSDEARPRPRAARSESRFSLRPLRRPTRPSLRNILRAQSCERPPPVPSIAV</sequence>
<feature type="compositionally biased region" description="Basic and acidic residues" evidence="1">
    <location>
        <begin position="210"/>
        <end position="219"/>
    </location>
</feature>
<comment type="caution">
    <text evidence="2">The sequence shown here is derived from an EMBL/GenBank/DDBJ whole genome shotgun (WGS) entry which is preliminary data.</text>
</comment>